<dbReference type="AlphaFoldDB" id="A0A124G9Z8"/>
<dbReference type="RefSeq" id="WP_059138689.1">
    <property type="nucleotide sequence ID" value="NZ_LMBR01000081.1"/>
</dbReference>
<comment type="caution">
    <text evidence="1">The sequence shown here is derived from an EMBL/GenBank/DDBJ whole genome shotgun (WGS) entry which is preliminary data.</text>
</comment>
<dbReference type="Proteomes" id="UP000053937">
    <property type="component" value="Unassembled WGS sequence"/>
</dbReference>
<evidence type="ECO:0000313" key="1">
    <source>
        <dbReference type="EMBL" id="KUL30670.1"/>
    </source>
</evidence>
<accession>A0A124G9Z8</accession>
<dbReference type="EMBL" id="LMBR01000081">
    <property type="protein sequence ID" value="KUL30670.1"/>
    <property type="molecule type" value="Genomic_DNA"/>
</dbReference>
<dbReference type="OrthoDB" id="594984at2"/>
<keyword evidence="2" id="KW-1185">Reference proteome</keyword>
<reference evidence="1 2" key="1">
    <citation type="submission" date="2015-10" db="EMBL/GenBank/DDBJ databases">
        <title>Draft Genome Sequence of Chlorobium limicola strain Frasassi Growing under Artificial Lighting in the Frasassi Cave System.</title>
        <authorList>
            <person name="Mansor M."/>
            <person name="Macalady J."/>
        </authorList>
    </citation>
    <scope>NUCLEOTIDE SEQUENCE [LARGE SCALE GENOMIC DNA]</scope>
    <source>
        <strain evidence="1 2">Frasassi</strain>
    </source>
</reference>
<protein>
    <recommendedName>
        <fullName evidence="3">Host attachment protein</fullName>
    </recommendedName>
</protein>
<evidence type="ECO:0000313" key="2">
    <source>
        <dbReference type="Proteomes" id="UP000053937"/>
    </source>
</evidence>
<organism evidence="1 2">
    <name type="scientific">Chlorobium limicola</name>
    <dbReference type="NCBI Taxonomy" id="1092"/>
    <lineage>
        <taxon>Bacteria</taxon>
        <taxon>Pseudomonadati</taxon>
        <taxon>Chlorobiota</taxon>
        <taxon>Chlorobiia</taxon>
        <taxon>Chlorobiales</taxon>
        <taxon>Chlorobiaceae</taxon>
        <taxon>Chlorobium/Pelodictyon group</taxon>
        <taxon>Chlorobium</taxon>
    </lineage>
</organism>
<name>A0A124G9Z8_CHLLI</name>
<proteinExistence type="predicted"/>
<evidence type="ECO:0008006" key="3">
    <source>
        <dbReference type="Google" id="ProtNLM"/>
    </source>
</evidence>
<gene>
    <name evidence="1" type="ORF">ASB62_03735</name>
</gene>
<dbReference type="SUPFAM" id="SSF53137">
    <property type="entry name" value="Translational machinery components"/>
    <property type="match status" value="1"/>
</dbReference>
<sequence length="135" mass="14772">MKKNTGIWIDHREAILVSVEGENTGVQRVESGAESHFKPSGGWKSGGTSVAQTVVREKSAEESRMHQYHAFYREIITLLGDSDSIAVFGPGEAKGELTKEIAGVHELQHKVTAVETCERITENQLIAKVKAHFAA</sequence>